<dbReference type="Gene3D" id="3.10.580.10">
    <property type="entry name" value="CBS-domain"/>
    <property type="match status" value="2"/>
</dbReference>
<dbReference type="RefSeq" id="WP_092742795.1">
    <property type="nucleotide sequence ID" value="NZ_FNOV01000013.1"/>
</dbReference>
<dbReference type="CDD" id="cd17783">
    <property type="entry name" value="CBS_pair_bac"/>
    <property type="match status" value="1"/>
</dbReference>
<name>A0A1H3MMN9_9BACT</name>
<organism evidence="4 5">
    <name type="scientific">Hymenobacter psychrophilus</name>
    <dbReference type="NCBI Taxonomy" id="651662"/>
    <lineage>
        <taxon>Bacteria</taxon>
        <taxon>Pseudomonadati</taxon>
        <taxon>Bacteroidota</taxon>
        <taxon>Cytophagia</taxon>
        <taxon>Cytophagales</taxon>
        <taxon>Hymenobacteraceae</taxon>
        <taxon>Hymenobacter</taxon>
    </lineage>
</organism>
<dbReference type="InterPro" id="IPR046342">
    <property type="entry name" value="CBS_dom_sf"/>
</dbReference>
<dbReference type="SUPFAM" id="SSF54631">
    <property type="entry name" value="CBS-domain pair"/>
    <property type="match status" value="1"/>
</dbReference>
<dbReference type="PANTHER" id="PTHR43080">
    <property type="entry name" value="CBS DOMAIN-CONTAINING PROTEIN CBSX3, MITOCHONDRIAL"/>
    <property type="match status" value="1"/>
</dbReference>
<feature type="domain" description="CBS" evidence="3">
    <location>
        <begin position="10"/>
        <end position="65"/>
    </location>
</feature>
<accession>A0A1H3MMN9</accession>
<evidence type="ECO:0000256" key="1">
    <source>
        <dbReference type="ARBA" id="ARBA00023122"/>
    </source>
</evidence>
<keyword evidence="5" id="KW-1185">Reference proteome</keyword>
<dbReference type="EMBL" id="FNOV01000013">
    <property type="protein sequence ID" value="SDY77349.1"/>
    <property type="molecule type" value="Genomic_DNA"/>
</dbReference>
<evidence type="ECO:0000256" key="2">
    <source>
        <dbReference type="PROSITE-ProRule" id="PRU00703"/>
    </source>
</evidence>
<dbReference type="STRING" id="651662.SAMN04488069_11348"/>
<protein>
    <submittedName>
        <fullName evidence="4">CBS domain-containing protein</fullName>
    </submittedName>
</protein>
<dbReference type="OrthoDB" id="1523762at2"/>
<sequence>MNSILAEELLNPLVPPLKVTDTTEKAARWLEEFHVGQLPVLDDRLYRGLVTESDLLDQESEDGEERLLGSLQLQYADVHVQHDQHFYNIIELAVQNNIQLVPVLDDQREYLGVVTVSDTLAAFGKVPVSSGQIGILVLSMEERDYSLTQISRYVEENDAKILSAHVAQDEHDPYRIRLTLKINTPNLARIVATLERFSYSITAQFSGAGEPDEDEQQRYDALLRYLNV</sequence>
<dbReference type="InterPro" id="IPR051257">
    <property type="entry name" value="Diverse_CBS-Domain"/>
</dbReference>
<evidence type="ECO:0000259" key="3">
    <source>
        <dbReference type="PROSITE" id="PS51371"/>
    </source>
</evidence>
<gene>
    <name evidence="4" type="ORF">SAMN04488069_11348</name>
</gene>
<evidence type="ECO:0000313" key="4">
    <source>
        <dbReference type="EMBL" id="SDY77349.1"/>
    </source>
</evidence>
<proteinExistence type="predicted"/>
<dbReference type="AlphaFoldDB" id="A0A1H3MMN9"/>
<evidence type="ECO:0000313" key="5">
    <source>
        <dbReference type="Proteomes" id="UP000199249"/>
    </source>
</evidence>
<keyword evidence="1 2" id="KW-0129">CBS domain</keyword>
<dbReference type="Proteomes" id="UP000199249">
    <property type="component" value="Unassembled WGS sequence"/>
</dbReference>
<reference evidence="5" key="1">
    <citation type="submission" date="2016-10" db="EMBL/GenBank/DDBJ databases">
        <authorList>
            <person name="Varghese N."/>
            <person name="Submissions S."/>
        </authorList>
    </citation>
    <scope>NUCLEOTIDE SEQUENCE [LARGE SCALE GENOMIC DNA]</scope>
    <source>
        <strain evidence="5">CGMCC 1.8975</strain>
    </source>
</reference>
<dbReference type="PANTHER" id="PTHR43080:SF2">
    <property type="entry name" value="CBS DOMAIN-CONTAINING PROTEIN"/>
    <property type="match status" value="1"/>
</dbReference>
<dbReference type="Pfam" id="PF00571">
    <property type="entry name" value="CBS"/>
    <property type="match status" value="2"/>
</dbReference>
<dbReference type="InterPro" id="IPR000644">
    <property type="entry name" value="CBS_dom"/>
</dbReference>
<dbReference type="PROSITE" id="PS51371">
    <property type="entry name" value="CBS"/>
    <property type="match status" value="1"/>
</dbReference>